<reference evidence="2 3" key="1">
    <citation type="submission" date="2017-06" db="EMBL/GenBank/DDBJ databases">
        <title>Cmopartive genomic analysis of Ambrosia Fusariam Clade fungi.</title>
        <authorList>
            <person name="Stajich J.E."/>
            <person name="Carrillo J."/>
            <person name="Kijimoto T."/>
            <person name="Eskalen A."/>
            <person name="O'Donnell K."/>
            <person name="Kasson M."/>
        </authorList>
    </citation>
    <scope>NUCLEOTIDE SEQUENCE [LARGE SCALE GENOMIC DNA]</scope>
    <source>
        <strain evidence="2 3">NRRL 20438</strain>
    </source>
</reference>
<evidence type="ECO:0000313" key="2">
    <source>
        <dbReference type="EMBL" id="RSM15446.1"/>
    </source>
</evidence>
<dbReference type="InterPro" id="IPR010730">
    <property type="entry name" value="HET"/>
</dbReference>
<gene>
    <name evidence="2" type="ORF">CDV31_005039</name>
</gene>
<dbReference type="EMBL" id="NIZV01000050">
    <property type="protein sequence ID" value="RSM15446.1"/>
    <property type="molecule type" value="Genomic_DNA"/>
</dbReference>
<dbReference type="Pfam" id="PF06985">
    <property type="entry name" value="HET"/>
    <property type="match status" value="1"/>
</dbReference>
<keyword evidence="3" id="KW-1185">Reference proteome</keyword>
<evidence type="ECO:0000259" key="1">
    <source>
        <dbReference type="Pfam" id="PF06985"/>
    </source>
</evidence>
<dbReference type="AlphaFoldDB" id="A0A428UME1"/>
<proteinExistence type="predicted"/>
<organism evidence="2 3">
    <name type="scientific">Fusarium ambrosium</name>
    <dbReference type="NCBI Taxonomy" id="131363"/>
    <lineage>
        <taxon>Eukaryota</taxon>
        <taxon>Fungi</taxon>
        <taxon>Dikarya</taxon>
        <taxon>Ascomycota</taxon>
        <taxon>Pezizomycotina</taxon>
        <taxon>Sordariomycetes</taxon>
        <taxon>Hypocreomycetidae</taxon>
        <taxon>Hypocreales</taxon>
        <taxon>Nectriaceae</taxon>
        <taxon>Fusarium</taxon>
        <taxon>Fusarium solani species complex</taxon>
    </lineage>
</organism>
<dbReference type="PANTHER" id="PTHR33112">
    <property type="entry name" value="DOMAIN PROTEIN, PUTATIVE-RELATED"/>
    <property type="match status" value="1"/>
</dbReference>
<sequence>MAKEWISDCVKNHPTCNHINTETSWYPTRLLDCGSQADADPLCTLVETRTNRLTGPYMTLSHCWGLVDCIKLTTDNYAQMVKGIPSSQLPQLYQDALYVTRSLGVQYLWIDSLCIIQKGDNLVDWNQEVTLMSKVYSNSLCNISAGDAPDATHSLFCTRDEKKSYFPEIIECTFKGITSRYLISEDRYWNIEVTRSPLNTRAWVFQERLLAPRILHFGKRHLIWECREKLASDASSDASASILAESGESSGIFLKSSFARLGCEKGFYLKTWGTVVRLYATCKLTFPSDRLIALSALARSMGTLMQDEYVAGMWRGGLELDMLWCIDGFQGASTPTTYRAPTWSWVASVGRVWPAERIMDGLSLIKVEKIHLDYVTEDTWGMLRGGWLHLRGHLKKLSLIHPDDWKMVVNGVQVEAATKYDAKPHVYFDTPESERNKESEPNLYCMIGRRVTTVCEGLIFVLLLELVDGEIGTFKRIGIARGVIKDPEATFISPSEGEDEFPCLEYVDGQHLICII</sequence>
<accession>A0A428UME1</accession>
<protein>
    <recommendedName>
        <fullName evidence="1">Heterokaryon incompatibility domain-containing protein</fullName>
    </recommendedName>
</protein>
<comment type="caution">
    <text evidence="2">The sequence shown here is derived from an EMBL/GenBank/DDBJ whole genome shotgun (WGS) entry which is preliminary data.</text>
</comment>
<dbReference type="PANTHER" id="PTHR33112:SF11">
    <property type="entry name" value="HETEROKARYON INCOMPATIBILITY DOMAIN-CONTAINING PROTEIN"/>
    <property type="match status" value="1"/>
</dbReference>
<name>A0A428UME1_9HYPO</name>
<evidence type="ECO:0000313" key="3">
    <source>
        <dbReference type="Proteomes" id="UP000288429"/>
    </source>
</evidence>
<feature type="domain" description="Heterokaryon incompatibility" evidence="1">
    <location>
        <begin position="57"/>
        <end position="207"/>
    </location>
</feature>
<dbReference type="Proteomes" id="UP000288429">
    <property type="component" value="Unassembled WGS sequence"/>
</dbReference>